<dbReference type="RefSeq" id="WP_257770143.1">
    <property type="nucleotide sequence ID" value="NZ_CP102480.1"/>
</dbReference>
<dbReference type="InterPro" id="IPR030807">
    <property type="entry name" value="Methyltran_NanM"/>
</dbReference>
<protein>
    <submittedName>
        <fullName evidence="1">Sugar O-methyltransferase</fullName>
        <ecNumber evidence="1">2.1.1.-</ecNumber>
    </submittedName>
</protein>
<dbReference type="NCBIfam" id="TIGR04371">
    <property type="entry name" value="methyltran_NanM"/>
    <property type="match status" value="1"/>
</dbReference>
<keyword evidence="1" id="KW-0808">Transferase</keyword>
<name>A0A9J7AU95_9PROT</name>
<dbReference type="KEGG" id="naci:NUH88_04155"/>
<dbReference type="GO" id="GO:0008168">
    <property type="term" value="F:methyltransferase activity"/>
    <property type="evidence" value="ECO:0007669"/>
    <property type="project" value="UniProtKB-KW"/>
</dbReference>
<dbReference type="Proteomes" id="UP001060336">
    <property type="component" value="Chromosome"/>
</dbReference>
<dbReference type="AlphaFoldDB" id="A0A9J7AU95"/>
<dbReference type="InterPro" id="IPR029063">
    <property type="entry name" value="SAM-dependent_MTases_sf"/>
</dbReference>
<proteinExistence type="predicted"/>
<keyword evidence="2" id="KW-1185">Reference proteome</keyword>
<dbReference type="GO" id="GO:0032259">
    <property type="term" value="P:methylation"/>
    <property type="evidence" value="ECO:0007669"/>
    <property type="project" value="UniProtKB-KW"/>
</dbReference>
<dbReference type="SUPFAM" id="SSF53335">
    <property type="entry name" value="S-adenosyl-L-methionine-dependent methyltransferases"/>
    <property type="match status" value="1"/>
</dbReference>
<keyword evidence="1" id="KW-0489">Methyltransferase</keyword>
<gene>
    <name evidence="1" type="ORF">NUH88_04155</name>
</gene>
<sequence length="504" mass="58575">MTVKWKFAIEKESAQQLADLAKMPLYSQERYPAILALAEKGVTSYALKYEAFRNLRGLIEFAFDVEDEELRKHYFSSIFKLMPESPSLPTTLSDEIKKEIVAFAKNTIFDQDKSKGSTVHWTRKKEISEYIIRHFQNPNHLIYYAQSNASGFDHRSISDEDAKKNIDFKVRFFSSDFQIQPELHEIISDTEFCLPFGQKFWKGRKYSTTSFWHGHFYFSILKGLQKASESPNNLSIVEFGGGYGNLARILLGAGIANSYVIVDLPESLIFSYTFLRLNFPELKVSMLSDASNIDNEEYDILLVPFEFRSVILSRSVDIVINTGSLQEMPRSTAEEIMRFIEQDISCRYFFSVNYAFNAAGSRKELIQYEPREFNFLAPTLDTGWDVVDFQINPRDILVDSSRNWLKIFVKRNLDETRALPEVPSSDWTEEKEAQEWFGSVWGRLWRRPDSELIDQYLDCIGKLMQGNYYIPFVIHNTSAPPELDDIGEVRYWREVKKELMTRSA</sequence>
<reference evidence="1" key="1">
    <citation type="submission" date="2022-08" db="EMBL/GenBank/DDBJ databases">
        <title>Nisaea acidiphila sp. nov., isolated from a marine algal debris and emended description of the genus Nisaea Urios et al. 2008.</title>
        <authorList>
            <person name="Kwon K."/>
        </authorList>
    </citation>
    <scope>NUCLEOTIDE SEQUENCE</scope>
    <source>
        <strain evidence="1">MEBiC11861</strain>
    </source>
</reference>
<dbReference type="EC" id="2.1.1.-" evidence="1"/>
<organism evidence="1 2">
    <name type="scientific">Nisaea acidiphila</name>
    <dbReference type="NCBI Taxonomy" id="1862145"/>
    <lineage>
        <taxon>Bacteria</taxon>
        <taxon>Pseudomonadati</taxon>
        <taxon>Pseudomonadota</taxon>
        <taxon>Alphaproteobacteria</taxon>
        <taxon>Rhodospirillales</taxon>
        <taxon>Thalassobaculaceae</taxon>
        <taxon>Nisaea</taxon>
    </lineage>
</organism>
<dbReference type="EMBL" id="CP102480">
    <property type="protein sequence ID" value="UUX50895.1"/>
    <property type="molecule type" value="Genomic_DNA"/>
</dbReference>
<evidence type="ECO:0000313" key="1">
    <source>
        <dbReference type="EMBL" id="UUX50895.1"/>
    </source>
</evidence>
<evidence type="ECO:0000313" key="2">
    <source>
        <dbReference type="Proteomes" id="UP001060336"/>
    </source>
</evidence>
<accession>A0A9J7AU95</accession>